<organism evidence="4 5">
    <name type="scientific">Sphaerochaeta globosa (strain ATCC BAA-1886 / DSM 22777 / Buddy)</name>
    <name type="common">Spirochaeta sp. (strain Buddy)</name>
    <dbReference type="NCBI Taxonomy" id="158189"/>
    <lineage>
        <taxon>Bacteria</taxon>
        <taxon>Pseudomonadati</taxon>
        <taxon>Spirochaetota</taxon>
        <taxon>Spirochaetia</taxon>
        <taxon>Spirochaetales</taxon>
        <taxon>Sphaerochaetaceae</taxon>
        <taxon>Sphaerochaeta</taxon>
    </lineage>
</organism>
<keyword evidence="1 4" id="KW-0808">Transferase</keyword>
<dbReference type="KEGG" id="sbu:SpiBuddy_3022"/>
<dbReference type="STRING" id="158189.SpiBuddy_3022"/>
<dbReference type="CDD" id="cd04301">
    <property type="entry name" value="NAT_SF"/>
    <property type="match status" value="2"/>
</dbReference>
<dbReference type="HOGENOM" id="CLU_070012_1_0_12"/>
<keyword evidence="5" id="KW-1185">Reference proteome</keyword>
<dbReference type="Pfam" id="PF00583">
    <property type="entry name" value="Acetyltransf_1"/>
    <property type="match status" value="1"/>
</dbReference>
<dbReference type="eggNOG" id="COG0456">
    <property type="taxonomic scope" value="Bacteria"/>
</dbReference>
<evidence type="ECO:0000313" key="5">
    <source>
        <dbReference type="Proteomes" id="UP000008466"/>
    </source>
</evidence>
<dbReference type="Proteomes" id="UP000008466">
    <property type="component" value="Chromosome"/>
</dbReference>
<gene>
    <name evidence="4" type="ordered locus">SpiBuddy_3022</name>
</gene>
<dbReference type="EMBL" id="CP002541">
    <property type="protein sequence ID" value="ADY14828.1"/>
    <property type="molecule type" value="Genomic_DNA"/>
</dbReference>
<dbReference type="SUPFAM" id="SSF55729">
    <property type="entry name" value="Acyl-CoA N-acyltransferases (Nat)"/>
    <property type="match status" value="1"/>
</dbReference>
<dbReference type="InterPro" id="IPR050680">
    <property type="entry name" value="YpeA/RimI_acetyltransf"/>
</dbReference>
<dbReference type="InterPro" id="IPR016181">
    <property type="entry name" value="Acyl_CoA_acyltransferase"/>
</dbReference>
<feature type="domain" description="N-acetyltransferase" evidence="3">
    <location>
        <begin position="150"/>
        <end position="283"/>
    </location>
</feature>
<dbReference type="InterPro" id="IPR000182">
    <property type="entry name" value="GNAT_dom"/>
</dbReference>
<evidence type="ECO:0000313" key="4">
    <source>
        <dbReference type="EMBL" id="ADY14828.1"/>
    </source>
</evidence>
<accession>F0RZS7</accession>
<evidence type="ECO:0000259" key="3">
    <source>
        <dbReference type="PROSITE" id="PS51186"/>
    </source>
</evidence>
<protein>
    <submittedName>
        <fullName evidence="4">GCN5-related N-acetyltransferase</fullName>
    </submittedName>
</protein>
<sequence length="283" mass="32711">MQIIQSYMLTKTQISEIETLQSLSFLPEGLENHVFLSSEMNVYKDLDCFFLGYENDQLVSFLGAFLPSRKEVEFNGFTHPDHRRKGCFTLLVEHALTLYRPYSFTQALFQRELNSKSGFSYLQKRYPELDRSEYLMTLEQQHWNNKDTVGTLELVTEQCKEETIAVMSDAFEETLDESAHFLTYLLNQSDRKTFLYRQEGTAVGVMNALLEDGVWVIHGVGILHAFRNQGMGRHMLSLAFDVLFQDAATIQLEVDSQNPPALSLYRKLGFQTTSQVDYHRLIL</sequence>
<dbReference type="Gene3D" id="3.40.630.30">
    <property type="match status" value="2"/>
</dbReference>
<proteinExistence type="predicted"/>
<dbReference type="AlphaFoldDB" id="F0RZS7"/>
<feature type="domain" description="N-acetyltransferase" evidence="3">
    <location>
        <begin position="1"/>
        <end position="141"/>
    </location>
</feature>
<dbReference type="OrthoDB" id="9796919at2"/>
<reference evidence="5" key="1">
    <citation type="submission" date="2011-02" db="EMBL/GenBank/DDBJ databases">
        <title>Complete sequence of Spirochaeta sp. Buddy.</title>
        <authorList>
            <person name="Lucas S."/>
            <person name="Copeland A."/>
            <person name="Lapidus A."/>
            <person name="Cheng J.-F."/>
            <person name="Goodwin L."/>
            <person name="Pitluck S."/>
            <person name="Zeytun A."/>
            <person name="Detter J.C."/>
            <person name="Han C."/>
            <person name="Tapia R."/>
            <person name="Land M."/>
            <person name="Hauser L."/>
            <person name="Kyrpides N."/>
            <person name="Ivanova N."/>
            <person name="Mikhailova N."/>
            <person name="Pagani I."/>
            <person name="Ritalahti K.M."/>
            <person name="Loeffler F.E."/>
            <person name="Woyke T."/>
        </authorList>
    </citation>
    <scope>NUCLEOTIDE SEQUENCE [LARGE SCALE GENOMIC DNA]</scope>
    <source>
        <strain evidence="5">ATCC BAA-1886 / DSM 22777 / Buddy</strain>
    </source>
</reference>
<dbReference type="PANTHER" id="PTHR43420">
    <property type="entry name" value="ACETYLTRANSFERASE"/>
    <property type="match status" value="1"/>
</dbReference>
<name>F0RZS7_SPHGB</name>
<dbReference type="PROSITE" id="PS51186">
    <property type="entry name" value="GNAT"/>
    <property type="match status" value="2"/>
</dbReference>
<evidence type="ECO:0000256" key="2">
    <source>
        <dbReference type="ARBA" id="ARBA00023315"/>
    </source>
</evidence>
<dbReference type="GO" id="GO:0016747">
    <property type="term" value="F:acyltransferase activity, transferring groups other than amino-acyl groups"/>
    <property type="evidence" value="ECO:0007669"/>
    <property type="project" value="InterPro"/>
</dbReference>
<evidence type="ECO:0000256" key="1">
    <source>
        <dbReference type="ARBA" id="ARBA00022679"/>
    </source>
</evidence>
<keyword evidence="2" id="KW-0012">Acyltransferase</keyword>
<dbReference type="RefSeq" id="WP_013608671.1">
    <property type="nucleotide sequence ID" value="NC_015152.1"/>
</dbReference>